<evidence type="ECO:0000313" key="1">
    <source>
        <dbReference type="EMBL" id="GAY77441.1"/>
    </source>
</evidence>
<dbReference type="AlphaFoldDB" id="A0A4Y1ZEQ4"/>
<evidence type="ECO:0000313" key="2">
    <source>
        <dbReference type="Proteomes" id="UP000319716"/>
    </source>
</evidence>
<dbReference type="GO" id="GO:0004014">
    <property type="term" value="F:adenosylmethionine decarboxylase activity"/>
    <property type="evidence" value="ECO:0007669"/>
    <property type="project" value="UniProtKB-EC"/>
</dbReference>
<protein>
    <submittedName>
        <fullName evidence="1">S-adenosylmethionine decarboxylase proenzyme</fullName>
        <ecNumber evidence="1">4.1.1.50</ecNumber>
    </submittedName>
</protein>
<organism evidence="1 2">
    <name type="scientific">Sporolactobacillus inulinus</name>
    <dbReference type="NCBI Taxonomy" id="2078"/>
    <lineage>
        <taxon>Bacteria</taxon>
        <taxon>Bacillati</taxon>
        <taxon>Bacillota</taxon>
        <taxon>Bacilli</taxon>
        <taxon>Bacillales</taxon>
        <taxon>Sporolactobacillaceae</taxon>
        <taxon>Sporolactobacillus</taxon>
    </lineage>
</organism>
<dbReference type="EC" id="4.1.1.50" evidence="1"/>
<dbReference type="Proteomes" id="UP000319716">
    <property type="component" value="Unassembled WGS sequence"/>
</dbReference>
<accession>A0A4Y1ZEQ4</accession>
<keyword evidence="1" id="KW-0456">Lyase</keyword>
<name>A0A4Y1ZEQ4_9BACL</name>
<dbReference type="EMBL" id="BEXB01000026">
    <property type="protein sequence ID" value="GAY77441.1"/>
    <property type="molecule type" value="Genomic_DNA"/>
</dbReference>
<reference evidence="1 2" key="1">
    <citation type="submission" date="2017-11" db="EMBL/GenBank/DDBJ databases">
        <title>Draft Genome Sequence of Sporolactobacillus inulinus NBRC 111894 Isolated from Koso, a Japanese Sugar-Vegetable Fermented Beverage.</title>
        <authorList>
            <person name="Chiou T.Y."/>
            <person name="Oshima K."/>
            <person name="Suda W."/>
            <person name="Hattori M."/>
            <person name="Takahashi T."/>
        </authorList>
    </citation>
    <scope>NUCLEOTIDE SEQUENCE [LARGE SCALE GENOMIC DNA]</scope>
    <source>
        <strain evidence="1 2">NBRC111894</strain>
    </source>
</reference>
<proteinExistence type="predicted"/>
<gene>
    <name evidence="1" type="ORF">NBRC111894_2995</name>
</gene>
<sequence length="96" mass="11400">MRGFTRDVDGKKLFMDHPITSIQNYIDDETLENYDAVDINVYQANLFHTKMLIKELDLQNYLFNRDVLEIPPKERLKISSNLRREMIEIYSGANIF</sequence>
<comment type="caution">
    <text evidence="1">The sequence shown here is derived from an EMBL/GenBank/DDBJ whole genome shotgun (WGS) entry which is preliminary data.</text>
</comment>